<feature type="compositionally biased region" description="Polar residues" evidence="1">
    <location>
        <begin position="283"/>
        <end position="322"/>
    </location>
</feature>
<organism evidence="2 3">
    <name type="scientific">Lasiodiplodia theobromae</name>
    <dbReference type="NCBI Taxonomy" id="45133"/>
    <lineage>
        <taxon>Eukaryota</taxon>
        <taxon>Fungi</taxon>
        <taxon>Dikarya</taxon>
        <taxon>Ascomycota</taxon>
        <taxon>Pezizomycotina</taxon>
        <taxon>Dothideomycetes</taxon>
        <taxon>Dothideomycetes incertae sedis</taxon>
        <taxon>Botryosphaeriales</taxon>
        <taxon>Botryosphaeriaceae</taxon>
        <taxon>Lasiodiplodia</taxon>
    </lineage>
</organism>
<feature type="compositionally biased region" description="Acidic residues" evidence="1">
    <location>
        <begin position="238"/>
        <end position="249"/>
    </location>
</feature>
<reference evidence="2 3" key="1">
    <citation type="journal article" date="2019" name="Sci. Rep.">
        <title>A multi-omics analysis of the grapevine pathogen Lasiodiplodia theobromae reveals that temperature affects the expression of virulence- and pathogenicity-related genes.</title>
        <authorList>
            <person name="Felix C."/>
            <person name="Meneses R."/>
            <person name="Goncalves M.F.M."/>
            <person name="Tilleman L."/>
            <person name="Duarte A.S."/>
            <person name="Jorrin-Novo J.V."/>
            <person name="Van de Peer Y."/>
            <person name="Deforce D."/>
            <person name="Van Nieuwerburgh F."/>
            <person name="Esteves A.C."/>
            <person name="Alves A."/>
        </authorList>
    </citation>
    <scope>NUCLEOTIDE SEQUENCE [LARGE SCALE GENOMIC DNA]</scope>
    <source>
        <strain evidence="2 3">LA-SOL3</strain>
    </source>
</reference>
<evidence type="ECO:0000313" key="3">
    <source>
        <dbReference type="Proteomes" id="UP000325902"/>
    </source>
</evidence>
<feature type="compositionally biased region" description="Acidic residues" evidence="1">
    <location>
        <begin position="615"/>
        <end position="626"/>
    </location>
</feature>
<feature type="compositionally biased region" description="Basic and acidic residues" evidence="1">
    <location>
        <begin position="106"/>
        <end position="152"/>
    </location>
</feature>
<feature type="compositionally biased region" description="Basic and acidic residues" evidence="1">
    <location>
        <begin position="191"/>
        <end position="202"/>
    </location>
</feature>
<dbReference type="EMBL" id="VCHE01000040">
    <property type="protein sequence ID" value="KAB2574709.1"/>
    <property type="molecule type" value="Genomic_DNA"/>
</dbReference>
<sequence length="989" mass="108003">MPPPKTTARREKTSNAAMIKKLLKKQGMTKTQDSVAAADQKIKETKEEQSAWKQAMAAFDDQEKSEDASSPAPSRSKQPQAVGSDAGAGGEKTRDDDDDAESSGSEVEREDVAAWIEEEKKKEKEKKDRDLRRKRIAYHEARLREEREKEMRMAGGGGGGVADEGGEGKPKKKKKAGEGKKKAVKRSTKQKVGEEGKVKSNEFVEESEDEGIGGPAGGLEQAAEEFELDAEMLGNAEADAEDDGLDDLFNEPSGGVAEQEFQEESGMQEDQTEGVGGTEGADLTQQGPSTRTESVNQTVEGVQETTGDSLPLNDPTTQTQQDANDDVQKKADNLQSLLANVTKDSAKQQEDDRLNTRTPPVGSAREIAQRNAARREKALANGPLKKHLSSSSKSSGMDGVGSRPVGRPKSSAFLPTTKSKNQGTSQAQRRPTSGPLPPESELIPPKTSKKKSKKAVDTPRRPAAVLNDSESADFGPLCIDKTPKTPMSVLDEDEDKRIHFWREMGVKWEDIRILFAAHTGKKFTVPSLQYRLKRIRERWPELKEQAERKKDDNNLIGLPALVAANAAENDKDEPEEQQPPRLGGKKWDHNAYEEYMANKQALADYFTDGEGSSNESEDDDDSDDEELAPRKPRTVTRTIVEPEPLDENEVWFQYHVTRKAWTTEEREDNVPTYAVGPPAYNTLREANTAAGKEIQLPRFGVPGISITCSSFSCTTDADGMHHYYVVHEGGIMVRVDVTRSLRAPGAAKPEVTVAGNAWLSKRQWIACSKEVHTVTSPLAVPVQGPSTLPPSNNNNKEDEDGSEDEDNDDDDDNGSNKDENGGNTTAPEDTDLDSIFDEPTDQQGPSPPTTSSPQEQEQEGQQQPNLTNEPACTTAVAAPVATTTTITTTTRNIRILGAFTVLDAANREAAAALLAACAPRKNKYRIDVIQERDRMRADINATVDELEEEGGAFEASVEVEPSDGESEEGRTVEVTVWVEEVTLGGPRNV</sequence>
<feature type="region of interest" description="Disordered" evidence="1">
    <location>
        <begin position="23"/>
        <end position="479"/>
    </location>
</feature>
<feature type="compositionally biased region" description="Low complexity" evidence="1">
    <location>
        <begin position="851"/>
        <end position="869"/>
    </location>
</feature>
<feature type="compositionally biased region" description="Polar residues" evidence="1">
    <location>
        <begin position="413"/>
        <end position="431"/>
    </location>
</feature>
<feature type="compositionally biased region" description="Acidic residues" evidence="1">
    <location>
        <begin position="797"/>
        <end position="813"/>
    </location>
</feature>
<dbReference type="Proteomes" id="UP000325902">
    <property type="component" value="Unassembled WGS sequence"/>
</dbReference>
<accession>A0A5N5DAD5</accession>
<feature type="compositionally biased region" description="Polar residues" evidence="1">
    <location>
        <begin position="333"/>
        <end position="343"/>
    </location>
</feature>
<keyword evidence="3" id="KW-1185">Reference proteome</keyword>
<feature type="compositionally biased region" description="Gly residues" evidence="1">
    <location>
        <begin position="154"/>
        <end position="163"/>
    </location>
</feature>
<feature type="compositionally biased region" description="Acidic residues" evidence="1">
    <location>
        <begin position="260"/>
        <end position="272"/>
    </location>
</feature>
<feature type="compositionally biased region" description="Basic and acidic residues" evidence="1">
    <location>
        <begin position="344"/>
        <end position="355"/>
    </location>
</feature>
<feature type="region of interest" description="Disordered" evidence="1">
    <location>
        <begin position="606"/>
        <end position="639"/>
    </location>
</feature>
<name>A0A5N5DAD5_9PEZI</name>
<protein>
    <submittedName>
        <fullName evidence="2">Uncharacterized protein</fullName>
    </submittedName>
</protein>
<dbReference type="AlphaFoldDB" id="A0A5N5DAD5"/>
<feature type="compositionally biased region" description="Basic and acidic residues" evidence="1">
    <location>
        <begin position="40"/>
        <end position="50"/>
    </location>
</feature>
<dbReference type="OrthoDB" id="3946324at2759"/>
<evidence type="ECO:0000313" key="2">
    <source>
        <dbReference type="EMBL" id="KAB2574709.1"/>
    </source>
</evidence>
<feature type="region of interest" description="Disordered" evidence="1">
    <location>
        <begin position="566"/>
        <end position="586"/>
    </location>
</feature>
<gene>
    <name evidence="2" type="ORF">DBV05_g6657</name>
</gene>
<feature type="compositionally biased region" description="Polar residues" evidence="1">
    <location>
        <begin position="71"/>
        <end position="81"/>
    </location>
</feature>
<proteinExistence type="predicted"/>
<feature type="region of interest" description="Disordered" evidence="1">
    <location>
        <begin position="777"/>
        <end position="869"/>
    </location>
</feature>
<feature type="region of interest" description="Disordered" evidence="1">
    <location>
        <begin position="951"/>
        <end position="971"/>
    </location>
</feature>
<evidence type="ECO:0000256" key="1">
    <source>
        <dbReference type="SAM" id="MobiDB-lite"/>
    </source>
</evidence>
<comment type="caution">
    <text evidence="2">The sequence shown here is derived from an EMBL/GenBank/DDBJ whole genome shotgun (WGS) entry which is preliminary data.</text>
</comment>
<feature type="compositionally biased region" description="Acidic residues" evidence="1">
    <location>
        <begin position="828"/>
        <end position="840"/>
    </location>
</feature>